<keyword evidence="3" id="KW-1185">Reference proteome</keyword>
<evidence type="ECO:0000256" key="1">
    <source>
        <dbReference type="SAM" id="MobiDB-lite"/>
    </source>
</evidence>
<comment type="caution">
    <text evidence="2">The sequence shown here is derived from an EMBL/GenBank/DDBJ whole genome shotgun (WGS) entry which is preliminary data.</text>
</comment>
<proteinExistence type="predicted"/>
<organism evidence="2 3">
    <name type="scientific">Plantactinospora endophytica</name>
    <dbReference type="NCBI Taxonomy" id="673535"/>
    <lineage>
        <taxon>Bacteria</taxon>
        <taxon>Bacillati</taxon>
        <taxon>Actinomycetota</taxon>
        <taxon>Actinomycetes</taxon>
        <taxon>Micromonosporales</taxon>
        <taxon>Micromonosporaceae</taxon>
        <taxon>Plantactinospora</taxon>
    </lineage>
</organism>
<evidence type="ECO:0000313" key="3">
    <source>
        <dbReference type="Proteomes" id="UP000646749"/>
    </source>
</evidence>
<feature type="compositionally biased region" description="Pro residues" evidence="1">
    <location>
        <begin position="62"/>
        <end position="82"/>
    </location>
</feature>
<dbReference type="Proteomes" id="UP000646749">
    <property type="component" value="Unassembled WGS sequence"/>
</dbReference>
<reference evidence="2 3" key="1">
    <citation type="submission" date="2021-01" db="EMBL/GenBank/DDBJ databases">
        <title>Whole genome shotgun sequence of Plantactinospora endophytica NBRC 110450.</title>
        <authorList>
            <person name="Komaki H."/>
            <person name="Tamura T."/>
        </authorList>
    </citation>
    <scope>NUCLEOTIDE SEQUENCE [LARGE SCALE GENOMIC DNA]</scope>
    <source>
        <strain evidence="2 3">NBRC 110450</strain>
    </source>
</reference>
<feature type="compositionally biased region" description="Basic and acidic residues" evidence="1">
    <location>
        <begin position="85"/>
        <end position="105"/>
    </location>
</feature>
<sequence length="114" mass="12271">MSYPRLATPLRSRPVLRPGHRAGPVFRNTTRATRAGVGSSVHAGPAPHRRRPAHTRLARVAIPPPARAHMPPPAAGRTPPPAAHTRPELVDTRPELVGRRPEAARMRPSAARPG</sequence>
<name>A0ABQ4ECP7_9ACTN</name>
<accession>A0ABQ4ECP7</accession>
<dbReference type="EMBL" id="BONW01000044">
    <property type="protein sequence ID" value="GIG92487.1"/>
    <property type="molecule type" value="Genomic_DNA"/>
</dbReference>
<feature type="region of interest" description="Disordered" evidence="1">
    <location>
        <begin position="1"/>
        <end position="114"/>
    </location>
</feature>
<gene>
    <name evidence="2" type="ORF">Pen02_74230</name>
</gene>
<evidence type="ECO:0000313" key="2">
    <source>
        <dbReference type="EMBL" id="GIG92487.1"/>
    </source>
</evidence>
<feature type="compositionally biased region" description="Basic residues" evidence="1">
    <location>
        <begin position="47"/>
        <end position="57"/>
    </location>
</feature>
<protein>
    <submittedName>
        <fullName evidence="2">Uncharacterized protein</fullName>
    </submittedName>
</protein>